<dbReference type="Pfam" id="PF07729">
    <property type="entry name" value="FCD"/>
    <property type="match status" value="1"/>
</dbReference>
<organism evidence="6 7">
    <name type="scientific">Corynebacterium kroppenstedtii</name>
    <dbReference type="NCBI Taxonomy" id="161879"/>
    <lineage>
        <taxon>Bacteria</taxon>
        <taxon>Bacillati</taxon>
        <taxon>Actinomycetota</taxon>
        <taxon>Actinomycetes</taxon>
        <taxon>Mycobacteriales</taxon>
        <taxon>Corynebacteriaceae</taxon>
        <taxon>Corynebacterium</taxon>
    </lineage>
</organism>
<feature type="compositionally biased region" description="Polar residues" evidence="4">
    <location>
        <begin position="114"/>
        <end position="134"/>
    </location>
</feature>
<evidence type="ECO:0000256" key="1">
    <source>
        <dbReference type="ARBA" id="ARBA00023015"/>
    </source>
</evidence>
<dbReference type="InterPro" id="IPR036390">
    <property type="entry name" value="WH_DNA-bd_sf"/>
</dbReference>
<accession>A0A2W5V1P6</accession>
<dbReference type="Gene3D" id="1.20.120.530">
    <property type="entry name" value="GntR ligand-binding domain-like"/>
    <property type="match status" value="1"/>
</dbReference>
<reference evidence="6 7" key="1">
    <citation type="submission" date="2017-08" db="EMBL/GenBank/DDBJ databases">
        <title>Infants hospitalized years apart are colonized by the same room-sourced microbial strains.</title>
        <authorList>
            <person name="Brooks B."/>
            <person name="Olm M.R."/>
            <person name="Firek B.A."/>
            <person name="Baker R."/>
            <person name="Thomas B.C."/>
            <person name="Morowitz M.J."/>
            <person name="Banfield J.F."/>
        </authorList>
    </citation>
    <scope>NUCLEOTIDE SEQUENCE [LARGE SCALE GENOMIC DNA]</scope>
    <source>
        <strain evidence="6">S2_003_000_R1_3</strain>
    </source>
</reference>
<keyword evidence="2" id="KW-0238">DNA-binding</keyword>
<dbReference type="PANTHER" id="PTHR43537">
    <property type="entry name" value="TRANSCRIPTIONAL REGULATOR, GNTR FAMILY"/>
    <property type="match status" value="1"/>
</dbReference>
<dbReference type="Gene3D" id="1.10.10.10">
    <property type="entry name" value="Winged helix-like DNA-binding domain superfamily/Winged helix DNA-binding domain"/>
    <property type="match status" value="1"/>
</dbReference>
<name>A0A2W5V1P6_9CORY</name>
<dbReference type="SMART" id="SM00345">
    <property type="entry name" value="HTH_GNTR"/>
    <property type="match status" value="1"/>
</dbReference>
<dbReference type="CDD" id="cd07377">
    <property type="entry name" value="WHTH_GntR"/>
    <property type="match status" value="1"/>
</dbReference>
<dbReference type="Proteomes" id="UP000249432">
    <property type="component" value="Unassembled WGS sequence"/>
</dbReference>
<dbReference type="SUPFAM" id="SSF46785">
    <property type="entry name" value="Winged helix' DNA-binding domain"/>
    <property type="match status" value="1"/>
</dbReference>
<evidence type="ECO:0000256" key="3">
    <source>
        <dbReference type="ARBA" id="ARBA00023163"/>
    </source>
</evidence>
<dbReference type="SUPFAM" id="SSF48008">
    <property type="entry name" value="GntR ligand-binding domain-like"/>
    <property type="match status" value="1"/>
</dbReference>
<evidence type="ECO:0000313" key="6">
    <source>
        <dbReference type="EMBL" id="PZR03881.1"/>
    </source>
</evidence>
<feature type="region of interest" description="Disordered" evidence="4">
    <location>
        <begin position="112"/>
        <end position="134"/>
    </location>
</feature>
<gene>
    <name evidence="6" type="ORF">DI525_08615</name>
</gene>
<dbReference type="SMART" id="SM00895">
    <property type="entry name" value="FCD"/>
    <property type="match status" value="1"/>
</dbReference>
<comment type="caution">
    <text evidence="6">The sequence shown here is derived from an EMBL/GenBank/DDBJ whole genome shotgun (WGS) entry which is preliminary data.</text>
</comment>
<dbReference type="AlphaFoldDB" id="A0A2W5V1P6"/>
<dbReference type="InterPro" id="IPR011711">
    <property type="entry name" value="GntR_C"/>
</dbReference>
<sequence length="375" mass="42413">MQFRFMADRNKFGITVTIRRWSRRFMVAYFRGAHFRGRRRGPSFRRSPSRIGNFVDRTFHGPAKETSALNPRYPRIGKSYTYSVFVQDNNSWKNSPRTNLCKRHESGNEGAVSFTVSGQDNTKSHSAATGRSYGNSYRSSNTGLFGSEARSATDVAMKSIVAYIRDNHLKVGDPLPSELTIVESLKLSRSSVREAIRTLVSLDILEVRRGFGTFVADMSLEPLVNGLTLRITLDDDHAQSRLIDVVDTRQALDLQISRDVIEHRDDIDGVFLGRLINQMKSAVMRNEPFMESDSMFHDHILSVTSNGLIQELSKALWRVHMVAVPKLHLTTKDNLEQTVDAHQKIVDAIVAGDEDAYRQAVVDHYEPLREVLGVK</sequence>
<dbReference type="InterPro" id="IPR036388">
    <property type="entry name" value="WH-like_DNA-bd_sf"/>
</dbReference>
<keyword evidence="1" id="KW-0805">Transcription regulation</keyword>
<protein>
    <recommendedName>
        <fullName evidence="5">HTH gntR-type domain-containing protein</fullName>
    </recommendedName>
</protein>
<proteinExistence type="predicted"/>
<dbReference type="PROSITE" id="PS50949">
    <property type="entry name" value="HTH_GNTR"/>
    <property type="match status" value="1"/>
</dbReference>
<dbReference type="GO" id="GO:0003677">
    <property type="term" value="F:DNA binding"/>
    <property type="evidence" value="ECO:0007669"/>
    <property type="project" value="UniProtKB-KW"/>
</dbReference>
<dbReference type="EMBL" id="QFRA01000026">
    <property type="protein sequence ID" value="PZR03881.1"/>
    <property type="molecule type" value="Genomic_DNA"/>
</dbReference>
<evidence type="ECO:0000256" key="4">
    <source>
        <dbReference type="SAM" id="MobiDB-lite"/>
    </source>
</evidence>
<evidence type="ECO:0000313" key="7">
    <source>
        <dbReference type="Proteomes" id="UP000249432"/>
    </source>
</evidence>
<feature type="domain" description="HTH gntR-type" evidence="5">
    <location>
        <begin position="150"/>
        <end position="218"/>
    </location>
</feature>
<dbReference type="InterPro" id="IPR008920">
    <property type="entry name" value="TF_FadR/GntR_C"/>
</dbReference>
<evidence type="ECO:0000259" key="5">
    <source>
        <dbReference type="PROSITE" id="PS50949"/>
    </source>
</evidence>
<dbReference type="GO" id="GO:0003700">
    <property type="term" value="F:DNA-binding transcription factor activity"/>
    <property type="evidence" value="ECO:0007669"/>
    <property type="project" value="InterPro"/>
</dbReference>
<dbReference type="InterPro" id="IPR000524">
    <property type="entry name" value="Tscrpt_reg_HTH_GntR"/>
</dbReference>
<evidence type="ECO:0000256" key="2">
    <source>
        <dbReference type="ARBA" id="ARBA00023125"/>
    </source>
</evidence>
<dbReference type="Pfam" id="PF00392">
    <property type="entry name" value="GntR"/>
    <property type="match status" value="1"/>
</dbReference>
<keyword evidence="3" id="KW-0804">Transcription</keyword>
<dbReference type="PANTHER" id="PTHR43537:SF5">
    <property type="entry name" value="UXU OPERON TRANSCRIPTIONAL REGULATOR"/>
    <property type="match status" value="1"/>
</dbReference>